<dbReference type="Proteomes" id="UP000298787">
    <property type="component" value="Chromosome 21"/>
</dbReference>
<evidence type="ECO:0000313" key="16">
    <source>
        <dbReference type="Proteomes" id="UP000298787"/>
    </source>
</evidence>
<evidence type="ECO:0000256" key="3">
    <source>
        <dbReference type="ARBA" id="ARBA00022536"/>
    </source>
</evidence>
<proteinExistence type="predicted"/>
<name>A0A4U5VNT6_COLLU</name>
<dbReference type="GO" id="GO:0005886">
    <property type="term" value="C:plasma membrane"/>
    <property type="evidence" value="ECO:0007669"/>
    <property type="project" value="UniProtKB-SubCell"/>
</dbReference>
<evidence type="ECO:0000256" key="5">
    <source>
        <dbReference type="ARBA" id="ARBA00022737"/>
    </source>
</evidence>
<dbReference type="InterPro" id="IPR000742">
    <property type="entry name" value="EGF"/>
</dbReference>
<dbReference type="AlphaFoldDB" id="A0A4U5VNT6"/>
<dbReference type="SMART" id="SM00181">
    <property type="entry name" value="EGF"/>
    <property type="match status" value="2"/>
</dbReference>
<evidence type="ECO:0000256" key="4">
    <source>
        <dbReference type="ARBA" id="ARBA00022729"/>
    </source>
</evidence>
<accession>A0A4U5VNT6</accession>
<dbReference type="Gene3D" id="3.30.70.960">
    <property type="entry name" value="SEA domain"/>
    <property type="match status" value="1"/>
</dbReference>
<keyword evidence="7" id="KW-1015">Disulfide bond</keyword>
<feature type="transmembrane region" description="Helical" evidence="11">
    <location>
        <begin position="401"/>
        <end position="426"/>
    </location>
</feature>
<keyword evidence="16" id="KW-1185">Reference proteome</keyword>
<feature type="compositionally biased region" description="Polar residues" evidence="10">
    <location>
        <begin position="486"/>
        <end position="515"/>
    </location>
</feature>
<comment type="subcellular location">
    <subcellularLocation>
        <location evidence="1">Cell membrane</location>
    </subcellularLocation>
</comment>
<evidence type="ECO:0000256" key="6">
    <source>
        <dbReference type="ARBA" id="ARBA00023136"/>
    </source>
</evidence>
<evidence type="ECO:0000256" key="7">
    <source>
        <dbReference type="ARBA" id="ARBA00023157"/>
    </source>
</evidence>
<keyword evidence="5" id="KW-0677">Repeat</keyword>
<feature type="region of interest" description="Disordered" evidence="10">
    <location>
        <begin position="436"/>
        <end position="596"/>
    </location>
</feature>
<dbReference type="PANTHER" id="PTHR24037:SF10">
    <property type="entry name" value="MUCIN-13"/>
    <property type="match status" value="1"/>
</dbReference>
<keyword evidence="11" id="KW-1133">Transmembrane helix</keyword>
<dbReference type="InterPro" id="IPR036364">
    <property type="entry name" value="SEA_dom_sf"/>
</dbReference>
<sequence>MAGKFKILFVLCLVASCLAQDEISLNATTAGTSTAAATDGSSSTAVTVGSSSTAVTVGSSATAATAGSSSTAATAGSSSTAATVASSATAATVASSATAATVASSSTAATVGSSTTDATVGSSSTAATVGSSATDATVGSSATDATVGSTTNATETSNTSITVVTAQTAGTTTTKPTESSNPCASSPCGSGSTCEPRNGKNYVCLCLAGDNYNNGTKSCEKAKVYPGELSLTKLTYVPDMSDKRSALFAETADDIVKQVATGFESKPGFIGATVLELLPLVVRTVKVKATVDIIFQADATIDDTAVGDAIQSAAACKDCVLAGATFEKKSLCDSNACDDQTASCQPADGSFTCTCKDGYIKTNFSTRMCIACSSGYEAKDGECSACSFGKSGFNCEESWQLVLTIVGSVLSVLLLVTLILLPVVALKSKKTSKKNKEADIGMSQFNQPNTKPPMGTSSFSNGYTAPASGPANGFANTGMPKFPRVTATNSNWESKTNLDMTPSNSRQNLIPNSRTSRYDDDDDAGPYAQTRPQSNPYAQTRPQSNTYAQTRPQSNLYAQTRPQSNPYAQTRPQGNPYASSQGQSSPYYAEDVGRRY</sequence>
<feature type="compositionally biased region" description="Polar residues" evidence="10">
    <location>
        <begin position="443"/>
        <end position="463"/>
    </location>
</feature>
<keyword evidence="8" id="KW-0325">Glycoprotein</keyword>
<keyword evidence="4 12" id="KW-0732">Signal</keyword>
<evidence type="ECO:0000256" key="1">
    <source>
        <dbReference type="ARBA" id="ARBA00004236"/>
    </source>
</evidence>
<dbReference type="PROSITE" id="PS50024">
    <property type="entry name" value="SEA"/>
    <property type="match status" value="1"/>
</dbReference>
<feature type="chain" id="PRO_5020573973" evidence="12">
    <location>
        <begin position="20"/>
        <end position="596"/>
    </location>
</feature>
<dbReference type="OrthoDB" id="8938333at2759"/>
<gene>
    <name evidence="15" type="ORF">D9C73_023718</name>
</gene>
<feature type="domain" description="SEA" evidence="13">
    <location>
        <begin position="221"/>
        <end position="338"/>
    </location>
</feature>
<evidence type="ECO:0000256" key="12">
    <source>
        <dbReference type="SAM" id="SignalP"/>
    </source>
</evidence>
<keyword evidence="6 11" id="KW-0472">Membrane</keyword>
<feature type="signal peptide" evidence="12">
    <location>
        <begin position="1"/>
        <end position="19"/>
    </location>
</feature>
<evidence type="ECO:0000259" key="13">
    <source>
        <dbReference type="PROSITE" id="PS50024"/>
    </source>
</evidence>
<feature type="compositionally biased region" description="Low complexity" evidence="10">
    <location>
        <begin position="149"/>
        <end position="177"/>
    </location>
</feature>
<dbReference type="SUPFAM" id="SSF82671">
    <property type="entry name" value="SEA domain"/>
    <property type="match status" value="1"/>
</dbReference>
<evidence type="ECO:0000256" key="11">
    <source>
        <dbReference type="SAM" id="Phobius"/>
    </source>
</evidence>
<dbReference type="Pfam" id="PF01390">
    <property type="entry name" value="SEA"/>
    <property type="match status" value="1"/>
</dbReference>
<comment type="caution">
    <text evidence="9">Lacks conserved residue(s) required for the propagation of feature annotation.</text>
</comment>
<evidence type="ECO:0000256" key="9">
    <source>
        <dbReference type="PROSITE-ProRule" id="PRU00076"/>
    </source>
</evidence>
<evidence type="ECO:0000259" key="14">
    <source>
        <dbReference type="PROSITE" id="PS50026"/>
    </source>
</evidence>
<feature type="region of interest" description="Disordered" evidence="10">
    <location>
        <begin position="111"/>
        <end position="194"/>
    </location>
</feature>
<evidence type="ECO:0000256" key="10">
    <source>
        <dbReference type="SAM" id="MobiDB-lite"/>
    </source>
</evidence>
<keyword evidence="2" id="KW-1003">Cell membrane</keyword>
<keyword evidence="11" id="KW-0812">Transmembrane</keyword>
<feature type="compositionally biased region" description="Polar residues" evidence="10">
    <location>
        <begin position="178"/>
        <end position="194"/>
    </location>
</feature>
<feature type="compositionally biased region" description="Low complexity" evidence="10">
    <location>
        <begin position="111"/>
        <end position="138"/>
    </location>
</feature>
<dbReference type="PANTHER" id="PTHR24037">
    <property type="entry name" value="HEART DEVELOPMENT PROTEIN WITH EGF-LIKE DOMAINS 1"/>
    <property type="match status" value="1"/>
</dbReference>
<feature type="compositionally biased region" description="Polar residues" evidence="10">
    <location>
        <begin position="530"/>
        <end position="586"/>
    </location>
</feature>
<feature type="compositionally biased region" description="Polar residues" evidence="10">
    <location>
        <begin position="139"/>
        <end position="148"/>
    </location>
</feature>
<dbReference type="STRING" id="240159.A0A4U5VNT6"/>
<protein>
    <submittedName>
        <fullName evidence="15">Mucin-13</fullName>
    </submittedName>
</protein>
<dbReference type="PROSITE" id="PS51257">
    <property type="entry name" value="PROKAR_LIPOPROTEIN"/>
    <property type="match status" value="1"/>
</dbReference>
<evidence type="ECO:0000256" key="2">
    <source>
        <dbReference type="ARBA" id="ARBA00022475"/>
    </source>
</evidence>
<evidence type="ECO:0000313" key="15">
    <source>
        <dbReference type="EMBL" id="TKS89590.1"/>
    </source>
</evidence>
<keyword evidence="3 9" id="KW-0245">EGF-like domain</keyword>
<dbReference type="EMBL" id="CM014098">
    <property type="protein sequence ID" value="TKS89590.1"/>
    <property type="molecule type" value="Genomic_DNA"/>
</dbReference>
<dbReference type="SUPFAM" id="SSF57184">
    <property type="entry name" value="Growth factor receptor domain"/>
    <property type="match status" value="1"/>
</dbReference>
<reference evidence="15 16" key="1">
    <citation type="submission" date="2019-01" db="EMBL/GenBank/DDBJ databases">
        <title>Genome Assembly of Collichthys lucidus.</title>
        <authorList>
            <person name="Cai M."/>
            <person name="Xiao S."/>
        </authorList>
    </citation>
    <scope>NUCLEOTIDE SEQUENCE [LARGE SCALE GENOMIC DNA]</scope>
    <source>
        <strain evidence="15">JT15FE1705JMU</strain>
        <tissue evidence="15">Muscle</tissue>
    </source>
</reference>
<evidence type="ECO:0000256" key="8">
    <source>
        <dbReference type="ARBA" id="ARBA00023180"/>
    </source>
</evidence>
<dbReference type="InterPro" id="IPR009030">
    <property type="entry name" value="Growth_fac_rcpt_cys_sf"/>
</dbReference>
<organism evidence="15 16">
    <name type="scientific">Collichthys lucidus</name>
    <name type="common">Big head croaker</name>
    <name type="synonym">Sciaena lucida</name>
    <dbReference type="NCBI Taxonomy" id="240159"/>
    <lineage>
        <taxon>Eukaryota</taxon>
        <taxon>Metazoa</taxon>
        <taxon>Chordata</taxon>
        <taxon>Craniata</taxon>
        <taxon>Vertebrata</taxon>
        <taxon>Euteleostomi</taxon>
        <taxon>Actinopterygii</taxon>
        <taxon>Neopterygii</taxon>
        <taxon>Teleostei</taxon>
        <taxon>Neoteleostei</taxon>
        <taxon>Acanthomorphata</taxon>
        <taxon>Eupercaria</taxon>
        <taxon>Sciaenidae</taxon>
        <taxon>Collichthys</taxon>
    </lineage>
</organism>
<feature type="domain" description="EGF-like" evidence="14">
    <location>
        <begin position="179"/>
        <end position="220"/>
    </location>
</feature>
<dbReference type="PROSITE" id="PS50026">
    <property type="entry name" value="EGF_3"/>
    <property type="match status" value="1"/>
</dbReference>
<dbReference type="InterPro" id="IPR000082">
    <property type="entry name" value="SEA_dom"/>
</dbReference>